<evidence type="ECO:0000259" key="5">
    <source>
        <dbReference type="PROSITE" id="PS50966"/>
    </source>
</evidence>
<accession>A0A9W3DHJ5</accession>
<dbReference type="PROSITE" id="PS50966">
    <property type="entry name" value="ZF_SWIM"/>
    <property type="match status" value="1"/>
</dbReference>
<evidence type="ECO:0000256" key="1">
    <source>
        <dbReference type="ARBA" id="ARBA00022723"/>
    </source>
</evidence>
<dbReference type="PANTHER" id="PTHR31973">
    <property type="entry name" value="POLYPROTEIN, PUTATIVE-RELATED"/>
    <property type="match status" value="1"/>
</dbReference>
<dbReference type="RefSeq" id="XP_056863381.1">
    <property type="nucleotide sequence ID" value="XM_057007401.1"/>
</dbReference>
<dbReference type="Pfam" id="PF10551">
    <property type="entry name" value="MULE"/>
    <property type="match status" value="1"/>
</dbReference>
<protein>
    <submittedName>
        <fullName evidence="7">Uncharacterized protein LOC130510772</fullName>
    </submittedName>
</protein>
<keyword evidence="6" id="KW-1185">Reference proteome</keyword>
<dbReference type="GeneID" id="130510772"/>
<dbReference type="PANTHER" id="PTHR31973:SF113">
    <property type="entry name" value="PROTEIN FAR1-RELATED SEQUENCE 5-LIKE"/>
    <property type="match status" value="1"/>
</dbReference>
<dbReference type="InterPro" id="IPR018289">
    <property type="entry name" value="MULE_transposase_dom"/>
</dbReference>
<proteinExistence type="predicted"/>
<dbReference type="AlphaFoldDB" id="A0A9W3DHJ5"/>
<evidence type="ECO:0000256" key="3">
    <source>
        <dbReference type="ARBA" id="ARBA00022833"/>
    </source>
</evidence>
<keyword evidence="3" id="KW-0862">Zinc</keyword>
<evidence type="ECO:0000313" key="7">
    <source>
        <dbReference type="RefSeq" id="XP_056863381.1"/>
    </source>
</evidence>
<organism evidence="6 7">
    <name type="scientific">Raphanus sativus</name>
    <name type="common">Radish</name>
    <name type="synonym">Raphanus raphanistrum var. sativus</name>
    <dbReference type="NCBI Taxonomy" id="3726"/>
    <lineage>
        <taxon>Eukaryota</taxon>
        <taxon>Viridiplantae</taxon>
        <taxon>Streptophyta</taxon>
        <taxon>Embryophyta</taxon>
        <taxon>Tracheophyta</taxon>
        <taxon>Spermatophyta</taxon>
        <taxon>Magnoliopsida</taxon>
        <taxon>eudicotyledons</taxon>
        <taxon>Gunneridae</taxon>
        <taxon>Pentapetalae</taxon>
        <taxon>rosids</taxon>
        <taxon>malvids</taxon>
        <taxon>Brassicales</taxon>
        <taxon>Brassicaceae</taxon>
        <taxon>Brassiceae</taxon>
        <taxon>Raphanus</taxon>
    </lineage>
</organism>
<reference evidence="7" key="2">
    <citation type="submission" date="2025-08" db="UniProtKB">
        <authorList>
            <consortium name="RefSeq"/>
        </authorList>
    </citation>
    <scope>IDENTIFICATION</scope>
    <source>
        <tissue evidence="7">Leaf</tissue>
    </source>
</reference>
<evidence type="ECO:0000256" key="2">
    <source>
        <dbReference type="ARBA" id="ARBA00022771"/>
    </source>
</evidence>
<dbReference type="KEGG" id="rsz:130510772"/>
<reference evidence="6" key="1">
    <citation type="journal article" date="2019" name="Database">
        <title>The radish genome database (RadishGD): an integrated information resource for radish genomics.</title>
        <authorList>
            <person name="Yu H.J."/>
            <person name="Baek S."/>
            <person name="Lee Y.J."/>
            <person name="Cho A."/>
            <person name="Mun J.H."/>
        </authorList>
    </citation>
    <scope>NUCLEOTIDE SEQUENCE [LARGE SCALE GENOMIC DNA]</scope>
    <source>
        <strain evidence="6">cv. WK10039</strain>
    </source>
</reference>
<keyword evidence="2 4" id="KW-0863">Zinc-finger</keyword>
<dbReference type="InterPro" id="IPR007527">
    <property type="entry name" value="Znf_SWIM"/>
</dbReference>
<evidence type="ECO:0000313" key="6">
    <source>
        <dbReference type="Proteomes" id="UP000504610"/>
    </source>
</evidence>
<keyword evidence="1" id="KW-0479">Metal-binding</keyword>
<dbReference type="Pfam" id="PF04434">
    <property type="entry name" value="SWIM"/>
    <property type="match status" value="1"/>
</dbReference>
<gene>
    <name evidence="7" type="primary">LOC130510772</name>
</gene>
<evidence type="ECO:0000256" key="4">
    <source>
        <dbReference type="PROSITE-ProRule" id="PRU00325"/>
    </source>
</evidence>
<dbReference type="InterPro" id="IPR006564">
    <property type="entry name" value="Znf_PMZ"/>
</dbReference>
<sequence>MLLECVGEICGWRVYATKMGGCPRFEIKTLDAQHTCSLADRWAFRNHATASVIGGIMRQRYGAGQGSGPKPGEVRELMRTDHRVPITYWKAWKSRESAIGQGTGSAEAAYLSLPAYLEQVSLENPGSSVALETTHGPDGAQRFKYLFLSFAACVQGFPYMRKVVIIDGTHLKGKYSGCLLTASAQDGNFQIFPIGFGIVDTENDKSWSWFFSKFQDIVPDSYELVFVSDRHTSIYSGIRRVYPQAQHCACLTHLQRNVQTIFKKKHLLYLIARAARAFRVEDFNTHFNEIKVIDVACADYLIRIGFVHWARSHFVGARYNIMTSNLAESLNNALSTAREYPIVGLIEYIRTMLMGWFSSRRVSANTNVSALTPKVAAILTRNFALSTGYLVRHIINGEYEVRDDVGDFNRVDLERRTCSCREFETMGIPCTHATAASVNGKHNVEGLVAREYTTSYWSLAYAGSINPVDPSKVTNMQPGMQLLPPSTKRPAGRPRKARIPSAGEIRNTGVFKRSRACSRCEGSDHNRATCKMPI</sequence>
<dbReference type="GO" id="GO:0008270">
    <property type="term" value="F:zinc ion binding"/>
    <property type="evidence" value="ECO:0007669"/>
    <property type="project" value="UniProtKB-KW"/>
</dbReference>
<dbReference type="SMART" id="SM00575">
    <property type="entry name" value="ZnF_PMZ"/>
    <property type="match status" value="1"/>
</dbReference>
<dbReference type="OrthoDB" id="1100751at2759"/>
<dbReference type="Proteomes" id="UP000504610">
    <property type="component" value="Chromosome 4"/>
</dbReference>
<feature type="domain" description="SWIM-type" evidence="5">
    <location>
        <begin position="399"/>
        <end position="441"/>
    </location>
</feature>
<name>A0A9W3DHJ5_RAPSA</name>